<keyword evidence="6" id="KW-0472">Membrane</keyword>
<keyword evidence="5" id="KW-0175">Coiled coil</keyword>
<dbReference type="InterPro" id="IPR007221">
    <property type="entry name" value="MreC"/>
</dbReference>
<evidence type="ECO:0000256" key="6">
    <source>
        <dbReference type="SAM" id="Phobius"/>
    </source>
</evidence>
<keyword evidence="3" id="KW-0133">Cell shape</keyword>
<dbReference type="GO" id="GO:0005886">
    <property type="term" value="C:plasma membrane"/>
    <property type="evidence" value="ECO:0007669"/>
    <property type="project" value="TreeGrafter"/>
</dbReference>
<dbReference type="STRING" id="1801990.A2V69_00985"/>
<dbReference type="Gene3D" id="2.40.10.350">
    <property type="entry name" value="Rod shape-determining protein MreC, domain 2"/>
    <property type="match status" value="1"/>
</dbReference>
<organism evidence="8 9">
    <name type="scientific">Candidatus Portnoybacteria bacterium RBG_13_40_8</name>
    <dbReference type="NCBI Taxonomy" id="1801990"/>
    <lineage>
        <taxon>Bacteria</taxon>
        <taxon>Candidatus Portnoyibacteriota</taxon>
    </lineage>
</organism>
<dbReference type="InterPro" id="IPR042177">
    <property type="entry name" value="Cell/Rod_1"/>
</dbReference>
<evidence type="ECO:0000259" key="7">
    <source>
        <dbReference type="Pfam" id="PF04085"/>
    </source>
</evidence>
<evidence type="ECO:0000256" key="1">
    <source>
        <dbReference type="ARBA" id="ARBA00009369"/>
    </source>
</evidence>
<dbReference type="Proteomes" id="UP000177810">
    <property type="component" value="Unassembled WGS sequence"/>
</dbReference>
<dbReference type="InterPro" id="IPR042175">
    <property type="entry name" value="Cell/Rod_MreC_2"/>
</dbReference>
<dbReference type="GO" id="GO:0008360">
    <property type="term" value="P:regulation of cell shape"/>
    <property type="evidence" value="ECO:0007669"/>
    <property type="project" value="UniProtKB-KW"/>
</dbReference>
<dbReference type="Pfam" id="PF04085">
    <property type="entry name" value="MreC"/>
    <property type="match status" value="1"/>
</dbReference>
<dbReference type="PANTHER" id="PTHR34138:SF1">
    <property type="entry name" value="CELL SHAPE-DETERMINING PROTEIN MREC"/>
    <property type="match status" value="1"/>
</dbReference>
<sequence>MKISKKYLLIIVVLIAGLVFLNFFPGLVKNTSNIVFKVFSPVENFFIRLGDRAVGFFDLIISIKELGRENTQLRQKNLELETEIAKLKEAERENQILKDALKISEENQLNLEMAKIVGKDIQGPKEWILVDKGANQGIRKDMAVISKDFALVGRITETMPDFSKIILITNNESIVAALIENERSQGLVKEEERGKLFMDFIPRNEKLEKGERVITSGMDKIFSKGILIGKIESIDLSQNQLFQKIIIIPAVDFAKLEEIFIIK</sequence>
<dbReference type="PANTHER" id="PTHR34138">
    <property type="entry name" value="CELL SHAPE-DETERMINING PROTEIN MREC"/>
    <property type="match status" value="1"/>
</dbReference>
<keyword evidence="6" id="KW-0812">Transmembrane</keyword>
<evidence type="ECO:0000256" key="2">
    <source>
        <dbReference type="ARBA" id="ARBA00013855"/>
    </source>
</evidence>
<keyword evidence="6" id="KW-1133">Transmembrane helix</keyword>
<dbReference type="NCBIfam" id="TIGR00219">
    <property type="entry name" value="mreC"/>
    <property type="match status" value="1"/>
</dbReference>
<feature type="domain" description="Rod shape-determining protein MreC beta-barrel core" evidence="7">
    <location>
        <begin position="116"/>
        <end position="263"/>
    </location>
</feature>
<evidence type="ECO:0000256" key="4">
    <source>
        <dbReference type="ARBA" id="ARBA00032089"/>
    </source>
</evidence>
<feature type="transmembrane region" description="Helical" evidence="6">
    <location>
        <begin position="7"/>
        <end position="28"/>
    </location>
</feature>
<evidence type="ECO:0000313" key="9">
    <source>
        <dbReference type="Proteomes" id="UP000177810"/>
    </source>
</evidence>
<evidence type="ECO:0000256" key="5">
    <source>
        <dbReference type="SAM" id="Coils"/>
    </source>
</evidence>
<name>A0A1G2F2K0_9BACT</name>
<evidence type="ECO:0000313" key="8">
    <source>
        <dbReference type="EMBL" id="OGZ31818.1"/>
    </source>
</evidence>
<accession>A0A1G2F2K0</accession>
<protein>
    <recommendedName>
        <fullName evidence="2">Cell shape-determining protein MreC</fullName>
    </recommendedName>
    <alternativeName>
        <fullName evidence="4">Cell shape protein MreC</fullName>
    </alternativeName>
</protein>
<feature type="coiled-coil region" evidence="5">
    <location>
        <begin position="63"/>
        <end position="107"/>
    </location>
</feature>
<dbReference type="Gene3D" id="2.40.10.340">
    <property type="entry name" value="Rod shape-determining protein MreC, domain 1"/>
    <property type="match status" value="1"/>
</dbReference>
<reference evidence="8 9" key="1">
    <citation type="journal article" date="2016" name="Nat. Commun.">
        <title>Thousands of microbial genomes shed light on interconnected biogeochemical processes in an aquifer system.</title>
        <authorList>
            <person name="Anantharaman K."/>
            <person name="Brown C.T."/>
            <person name="Hug L.A."/>
            <person name="Sharon I."/>
            <person name="Castelle C.J."/>
            <person name="Probst A.J."/>
            <person name="Thomas B.C."/>
            <person name="Singh A."/>
            <person name="Wilkins M.J."/>
            <person name="Karaoz U."/>
            <person name="Brodie E.L."/>
            <person name="Williams K.H."/>
            <person name="Hubbard S.S."/>
            <person name="Banfield J.F."/>
        </authorList>
    </citation>
    <scope>NUCLEOTIDE SEQUENCE [LARGE SCALE GENOMIC DNA]</scope>
</reference>
<comment type="caution">
    <text evidence="8">The sequence shown here is derived from an EMBL/GenBank/DDBJ whole genome shotgun (WGS) entry which is preliminary data.</text>
</comment>
<evidence type="ECO:0000256" key="3">
    <source>
        <dbReference type="ARBA" id="ARBA00022960"/>
    </source>
</evidence>
<dbReference type="InterPro" id="IPR055342">
    <property type="entry name" value="MreC_beta-barrel_core"/>
</dbReference>
<dbReference type="PIRSF" id="PIRSF038471">
    <property type="entry name" value="MreC"/>
    <property type="match status" value="1"/>
</dbReference>
<dbReference type="EMBL" id="MHMT01000032">
    <property type="protein sequence ID" value="OGZ31818.1"/>
    <property type="molecule type" value="Genomic_DNA"/>
</dbReference>
<proteinExistence type="inferred from homology"/>
<dbReference type="AlphaFoldDB" id="A0A1G2F2K0"/>
<comment type="similarity">
    <text evidence="1">Belongs to the MreC family.</text>
</comment>
<gene>
    <name evidence="8" type="ORF">A2V69_00985</name>
</gene>